<keyword evidence="3" id="KW-0274">FAD</keyword>
<evidence type="ECO:0000256" key="4">
    <source>
        <dbReference type="ARBA" id="ARBA00023002"/>
    </source>
</evidence>
<dbReference type="InterPro" id="IPR016166">
    <property type="entry name" value="FAD-bd_PCMH"/>
</dbReference>
<evidence type="ECO:0000256" key="2">
    <source>
        <dbReference type="ARBA" id="ARBA00022630"/>
    </source>
</evidence>
<protein>
    <submittedName>
        <fullName evidence="6">FAD binding domain-containing protein</fullName>
    </submittedName>
</protein>
<evidence type="ECO:0000313" key="6">
    <source>
        <dbReference type="EMBL" id="SHM75299.1"/>
    </source>
</evidence>
<dbReference type="PANTHER" id="PTHR42973">
    <property type="entry name" value="BINDING OXIDOREDUCTASE, PUTATIVE (AFU_ORTHOLOGUE AFUA_1G17690)-RELATED"/>
    <property type="match status" value="1"/>
</dbReference>
<name>A0A9X8N2I8_9ACTN</name>
<dbReference type="InterPro" id="IPR050416">
    <property type="entry name" value="FAD-linked_Oxidoreductase"/>
</dbReference>
<dbReference type="Proteomes" id="UP000184388">
    <property type="component" value="Unassembled WGS sequence"/>
</dbReference>
<evidence type="ECO:0000256" key="1">
    <source>
        <dbReference type="ARBA" id="ARBA00001974"/>
    </source>
</evidence>
<dbReference type="EMBL" id="FRBK01000014">
    <property type="protein sequence ID" value="SHM75299.1"/>
    <property type="molecule type" value="Genomic_DNA"/>
</dbReference>
<keyword evidence="4" id="KW-0560">Oxidoreductase</keyword>
<comment type="cofactor">
    <cofactor evidence="1">
        <name>FAD</name>
        <dbReference type="ChEBI" id="CHEBI:57692"/>
    </cofactor>
</comment>
<dbReference type="PANTHER" id="PTHR42973:SF39">
    <property type="entry name" value="FAD-BINDING PCMH-TYPE DOMAIN-CONTAINING PROTEIN"/>
    <property type="match status" value="1"/>
</dbReference>
<dbReference type="GO" id="GO:0071949">
    <property type="term" value="F:FAD binding"/>
    <property type="evidence" value="ECO:0007669"/>
    <property type="project" value="InterPro"/>
</dbReference>
<evidence type="ECO:0000259" key="5">
    <source>
        <dbReference type="PROSITE" id="PS51387"/>
    </source>
</evidence>
<dbReference type="RefSeq" id="WP_143179689.1">
    <property type="nucleotide sequence ID" value="NZ_FRBK01000014.1"/>
</dbReference>
<dbReference type="GO" id="GO:0016491">
    <property type="term" value="F:oxidoreductase activity"/>
    <property type="evidence" value="ECO:0007669"/>
    <property type="project" value="UniProtKB-KW"/>
</dbReference>
<dbReference type="Gene3D" id="3.30.43.10">
    <property type="entry name" value="Uridine Diphospho-n-acetylenolpyruvylglucosamine Reductase, domain 2"/>
    <property type="match status" value="1"/>
</dbReference>
<keyword evidence="2" id="KW-0285">Flavoprotein</keyword>
<dbReference type="InterPro" id="IPR006094">
    <property type="entry name" value="Oxid_FAD_bind_N"/>
</dbReference>
<dbReference type="SUPFAM" id="SSF56176">
    <property type="entry name" value="FAD-binding/transporter-associated domain-like"/>
    <property type="match status" value="1"/>
</dbReference>
<evidence type="ECO:0000256" key="3">
    <source>
        <dbReference type="ARBA" id="ARBA00022827"/>
    </source>
</evidence>
<sequence>MTDSTKLATAVKALQERFNGELILPGDPSYDDRRTLYNAAHDKRPAVIALCSGTADVVDAVKFARAHDLEIAIRSGGRHTAGFASVDGGLVVDLSVMRSVRVDVDEQTAWVQGGA</sequence>
<dbReference type="PROSITE" id="PS51387">
    <property type="entry name" value="FAD_PCMH"/>
    <property type="match status" value="1"/>
</dbReference>
<comment type="caution">
    <text evidence="6">The sequence shown here is derived from an EMBL/GenBank/DDBJ whole genome shotgun (WGS) entry which is preliminary data.</text>
</comment>
<dbReference type="InterPro" id="IPR036318">
    <property type="entry name" value="FAD-bd_PCMH-like_sf"/>
</dbReference>
<reference evidence="7" key="1">
    <citation type="submission" date="2016-11" db="EMBL/GenBank/DDBJ databases">
        <authorList>
            <person name="Jaros S."/>
            <person name="Januszkiewicz K."/>
            <person name="Wedrychowicz H."/>
        </authorList>
    </citation>
    <scope>NUCLEOTIDE SEQUENCE [LARGE SCALE GENOMIC DNA]</scope>
    <source>
        <strain evidence="7">CGMCC 4.3555</strain>
    </source>
</reference>
<proteinExistence type="predicted"/>
<dbReference type="Pfam" id="PF01565">
    <property type="entry name" value="FAD_binding_4"/>
    <property type="match status" value="1"/>
</dbReference>
<feature type="domain" description="FAD-binding PCMH-type" evidence="5">
    <location>
        <begin position="40"/>
        <end position="115"/>
    </location>
</feature>
<organism evidence="6 7">
    <name type="scientific">Streptomyces yunnanensis</name>
    <dbReference type="NCBI Taxonomy" id="156453"/>
    <lineage>
        <taxon>Bacteria</taxon>
        <taxon>Bacillati</taxon>
        <taxon>Actinomycetota</taxon>
        <taxon>Actinomycetes</taxon>
        <taxon>Kitasatosporales</taxon>
        <taxon>Streptomycetaceae</taxon>
        <taxon>Streptomyces</taxon>
    </lineage>
</organism>
<feature type="non-terminal residue" evidence="6">
    <location>
        <position position="115"/>
    </location>
</feature>
<dbReference type="AlphaFoldDB" id="A0A9X8N2I8"/>
<gene>
    <name evidence="6" type="ORF">SAMN05216268_1141</name>
</gene>
<accession>A0A9X8N2I8</accession>
<evidence type="ECO:0000313" key="7">
    <source>
        <dbReference type="Proteomes" id="UP000184388"/>
    </source>
</evidence>
<dbReference type="InterPro" id="IPR016167">
    <property type="entry name" value="FAD-bd_PCMH_sub1"/>
</dbReference>